<dbReference type="Gene3D" id="1.10.10.60">
    <property type="entry name" value="Homeodomain-like"/>
    <property type="match status" value="1"/>
</dbReference>
<dbReference type="GO" id="GO:0000976">
    <property type="term" value="F:transcription cis-regulatory region binding"/>
    <property type="evidence" value="ECO:0007669"/>
    <property type="project" value="TreeGrafter"/>
</dbReference>
<dbReference type="PRINTS" id="PR00032">
    <property type="entry name" value="HTHARAC"/>
</dbReference>
<evidence type="ECO:0000256" key="3">
    <source>
        <dbReference type="ARBA" id="ARBA00023163"/>
    </source>
</evidence>
<gene>
    <name evidence="5" type="ORF">HRJ34_12440</name>
</gene>
<evidence type="ECO:0000256" key="1">
    <source>
        <dbReference type="ARBA" id="ARBA00023015"/>
    </source>
</evidence>
<dbReference type="SUPFAM" id="SSF46689">
    <property type="entry name" value="Homeodomain-like"/>
    <property type="match status" value="1"/>
</dbReference>
<dbReference type="GO" id="GO:0005829">
    <property type="term" value="C:cytosol"/>
    <property type="evidence" value="ECO:0007669"/>
    <property type="project" value="TreeGrafter"/>
</dbReference>
<dbReference type="Proteomes" id="UP000664914">
    <property type="component" value="Chromosome"/>
</dbReference>
<dbReference type="InterPro" id="IPR020449">
    <property type="entry name" value="Tscrpt_reg_AraC-type_HTH"/>
</dbReference>
<accession>A0A975HG99</accession>
<dbReference type="Pfam" id="PF12625">
    <property type="entry name" value="Arabinose_bd"/>
    <property type="match status" value="1"/>
</dbReference>
<evidence type="ECO:0000313" key="6">
    <source>
        <dbReference type="Proteomes" id="UP000664914"/>
    </source>
</evidence>
<reference evidence="5" key="1">
    <citation type="submission" date="2020-07" db="EMBL/GenBank/DDBJ databases">
        <authorList>
            <person name="Camacho E."/>
        </authorList>
    </citation>
    <scope>NUCLEOTIDE SEQUENCE</scope>
    <source>
        <strain evidence="5">MPO218</strain>
    </source>
</reference>
<evidence type="ECO:0000256" key="2">
    <source>
        <dbReference type="ARBA" id="ARBA00023125"/>
    </source>
</evidence>
<dbReference type="SMART" id="SM00342">
    <property type="entry name" value="HTH_ARAC"/>
    <property type="match status" value="1"/>
</dbReference>
<dbReference type="InterPro" id="IPR032687">
    <property type="entry name" value="AraC-type_N"/>
</dbReference>
<keyword evidence="1" id="KW-0805">Transcription regulation</keyword>
<dbReference type="RefSeq" id="WP_012050043.1">
    <property type="nucleotide sequence ID" value="NZ_CP059319.1"/>
</dbReference>
<protein>
    <submittedName>
        <fullName evidence="5">Helix-turn-helix transcriptional regulator</fullName>
    </submittedName>
</protein>
<keyword evidence="2" id="KW-0238">DNA-binding</keyword>
<dbReference type="AlphaFoldDB" id="A0A975HG99"/>
<dbReference type="GO" id="GO:0003700">
    <property type="term" value="F:DNA-binding transcription factor activity"/>
    <property type="evidence" value="ECO:0007669"/>
    <property type="project" value="InterPro"/>
</dbReference>
<sequence>MSPPAPFPSLTVDAVRPLLGVMEAAGLAPAHVLRRAGLPTDLFAGPGNGALRLSDYFRICEQMALLGGDESCHVSLRPLMVGTSELVQARLRGCTTMAEVMEVLANSYNIIHGHRYNQVQRRGPLISYAIDDADFPYAFDPDDAFVILSLECLLVYVHVLLLSLAPGAGPIPLRSVRTRGPAAGRSHLAFLGVPVKASAGLFGLDYDAALEGVGVAPAQSPVLSARTIYGGVADMLDRIGPVAADAPDVIGRVERELARGRLDQAEVASALGMSVASLRRRLAEAGLAFRDLRARYLNSIARAALEDGGSIADIAETLGFSDGRSFARAFRQWNGVAPGDYRRSTD</sequence>
<dbReference type="PANTHER" id="PTHR47894:SF1">
    <property type="entry name" value="HTH-TYPE TRANSCRIPTIONAL REGULATOR VQSM"/>
    <property type="match status" value="1"/>
</dbReference>
<dbReference type="EMBL" id="CP059319">
    <property type="protein sequence ID" value="QTH24240.1"/>
    <property type="molecule type" value="Genomic_DNA"/>
</dbReference>
<proteinExistence type="predicted"/>
<evidence type="ECO:0000313" key="5">
    <source>
        <dbReference type="EMBL" id="QTH24240.1"/>
    </source>
</evidence>
<keyword evidence="3" id="KW-0804">Transcription</keyword>
<dbReference type="Pfam" id="PF12833">
    <property type="entry name" value="HTH_18"/>
    <property type="match status" value="1"/>
</dbReference>
<name>A0A975HG99_9SPHN</name>
<evidence type="ECO:0000259" key="4">
    <source>
        <dbReference type="PROSITE" id="PS01124"/>
    </source>
</evidence>
<dbReference type="InterPro" id="IPR018060">
    <property type="entry name" value="HTH_AraC"/>
</dbReference>
<dbReference type="OMA" id="NPGHYRS"/>
<dbReference type="PANTHER" id="PTHR47894">
    <property type="entry name" value="HTH-TYPE TRANSCRIPTIONAL REGULATOR GADX"/>
    <property type="match status" value="1"/>
</dbReference>
<dbReference type="InterPro" id="IPR009057">
    <property type="entry name" value="Homeodomain-like_sf"/>
</dbReference>
<reference evidence="5" key="2">
    <citation type="submission" date="2021-04" db="EMBL/GenBank/DDBJ databases">
        <title>Isolation and genomic analysis of the ibuprofen-degrading bacterium Sphingomonas strain MPO218.</title>
        <authorList>
            <person name="Aulestia M."/>
            <person name="Flores A."/>
            <person name="Mangas E.L."/>
            <person name="Perez-Pulido A.J."/>
            <person name="Santero E."/>
            <person name="Camacho E.M."/>
        </authorList>
    </citation>
    <scope>NUCLEOTIDE SEQUENCE</scope>
    <source>
        <strain evidence="5">MPO218</strain>
    </source>
</reference>
<organism evidence="5 6">
    <name type="scientific">Rhizorhabdus wittichii</name>
    <dbReference type="NCBI Taxonomy" id="160791"/>
    <lineage>
        <taxon>Bacteria</taxon>
        <taxon>Pseudomonadati</taxon>
        <taxon>Pseudomonadota</taxon>
        <taxon>Alphaproteobacteria</taxon>
        <taxon>Sphingomonadales</taxon>
        <taxon>Sphingomonadaceae</taxon>
        <taxon>Rhizorhabdus</taxon>
    </lineage>
</organism>
<feature type="domain" description="HTH araC/xylS-type" evidence="4">
    <location>
        <begin position="247"/>
        <end position="344"/>
    </location>
</feature>
<dbReference type="PROSITE" id="PS01124">
    <property type="entry name" value="HTH_ARAC_FAMILY_2"/>
    <property type="match status" value="1"/>
</dbReference>